<keyword evidence="4" id="KW-1185">Reference proteome</keyword>
<dbReference type="SUPFAM" id="SSF52540">
    <property type="entry name" value="P-loop containing nucleoside triphosphate hydrolases"/>
    <property type="match status" value="1"/>
</dbReference>
<feature type="region of interest" description="Disordered" evidence="1">
    <location>
        <begin position="138"/>
        <end position="160"/>
    </location>
</feature>
<evidence type="ECO:0000313" key="3">
    <source>
        <dbReference type="EMBL" id="CAK0812133.1"/>
    </source>
</evidence>
<sequence length="234" mass="25305">TRGTWSTAGASWRRAARAAAAAACTQTRAAAEDRPGLALRGRRRQGRRRRCQGRGHAPQPRAPPWSGAPGRPGLTKNRNGESGRNCVVPVPRGVLVHELLPAEEEEALEEGARRRYVRGPLLSGLDRPGDEVVVARGGRGGAGNNMARPHEAEKGGAGEERRVELELKSIADVGLVGMPNAGKSTLLGAVSRACPKPKKSEWRTHKHSEVRAVFSWNCAGPPWRRLRRPSWQVG</sequence>
<dbReference type="SUPFAM" id="SSF82051">
    <property type="entry name" value="Obg GTP-binding protein N-terminal domain"/>
    <property type="match status" value="1"/>
</dbReference>
<gene>
    <name evidence="3" type="ORF">PCOR1329_LOCUS16492</name>
</gene>
<comment type="caution">
    <text evidence="3">The sequence shown here is derived from an EMBL/GenBank/DDBJ whole genome shotgun (WGS) entry which is preliminary data.</text>
</comment>
<proteinExistence type="predicted"/>
<dbReference type="InterPro" id="IPR045086">
    <property type="entry name" value="OBG_GTPase"/>
</dbReference>
<evidence type="ECO:0000259" key="2">
    <source>
        <dbReference type="PROSITE" id="PS51883"/>
    </source>
</evidence>
<dbReference type="Gene3D" id="3.40.50.300">
    <property type="entry name" value="P-loop containing nucleotide triphosphate hydrolases"/>
    <property type="match status" value="1"/>
</dbReference>
<feature type="domain" description="Obg" evidence="2">
    <location>
        <begin position="70"/>
        <end position="170"/>
    </location>
</feature>
<feature type="non-terminal residue" evidence="3">
    <location>
        <position position="1"/>
    </location>
</feature>
<evidence type="ECO:0000256" key="1">
    <source>
        <dbReference type="SAM" id="MobiDB-lite"/>
    </source>
</evidence>
<reference evidence="3" key="1">
    <citation type="submission" date="2023-10" db="EMBL/GenBank/DDBJ databases">
        <authorList>
            <person name="Chen Y."/>
            <person name="Shah S."/>
            <person name="Dougan E. K."/>
            <person name="Thang M."/>
            <person name="Chan C."/>
        </authorList>
    </citation>
    <scope>NUCLEOTIDE SEQUENCE [LARGE SCALE GENOMIC DNA]</scope>
</reference>
<evidence type="ECO:0000313" key="4">
    <source>
        <dbReference type="Proteomes" id="UP001189429"/>
    </source>
</evidence>
<dbReference type="InterPro" id="IPR006169">
    <property type="entry name" value="GTP1_OBG_dom"/>
</dbReference>
<dbReference type="EMBL" id="CAUYUJ010005061">
    <property type="protein sequence ID" value="CAK0812133.1"/>
    <property type="molecule type" value="Genomic_DNA"/>
</dbReference>
<dbReference type="PANTHER" id="PTHR11702">
    <property type="entry name" value="DEVELOPMENTALLY REGULATED GTP-BINDING PROTEIN-RELATED"/>
    <property type="match status" value="1"/>
</dbReference>
<dbReference type="Pfam" id="PF01018">
    <property type="entry name" value="GTP1_OBG"/>
    <property type="match status" value="1"/>
</dbReference>
<feature type="compositionally biased region" description="Basic and acidic residues" evidence="1">
    <location>
        <begin position="148"/>
        <end position="160"/>
    </location>
</feature>
<dbReference type="PROSITE" id="PS51883">
    <property type="entry name" value="OBG"/>
    <property type="match status" value="1"/>
</dbReference>
<dbReference type="PANTHER" id="PTHR11702:SF31">
    <property type="entry name" value="MITOCHONDRIAL RIBOSOME-ASSOCIATED GTPASE 2"/>
    <property type="match status" value="1"/>
</dbReference>
<feature type="compositionally biased region" description="Basic residues" evidence="1">
    <location>
        <begin position="40"/>
        <end position="53"/>
    </location>
</feature>
<feature type="region of interest" description="Disordered" evidence="1">
    <location>
        <begin position="26"/>
        <end position="86"/>
    </location>
</feature>
<organism evidence="3 4">
    <name type="scientific">Prorocentrum cordatum</name>
    <dbReference type="NCBI Taxonomy" id="2364126"/>
    <lineage>
        <taxon>Eukaryota</taxon>
        <taxon>Sar</taxon>
        <taxon>Alveolata</taxon>
        <taxon>Dinophyceae</taxon>
        <taxon>Prorocentrales</taxon>
        <taxon>Prorocentraceae</taxon>
        <taxon>Prorocentrum</taxon>
    </lineage>
</organism>
<accession>A0ABN9R0C6</accession>
<name>A0ABN9R0C6_9DINO</name>
<dbReference type="InterPro" id="IPR036726">
    <property type="entry name" value="GTP1_OBG_dom_sf"/>
</dbReference>
<dbReference type="Proteomes" id="UP001189429">
    <property type="component" value="Unassembled WGS sequence"/>
</dbReference>
<dbReference type="Gene3D" id="2.70.210.12">
    <property type="entry name" value="GTP1/OBG domain"/>
    <property type="match status" value="1"/>
</dbReference>
<dbReference type="InterPro" id="IPR027417">
    <property type="entry name" value="P-loop_NTPase"/>
</dbReference>
<protein>
    <recommendedName>
        <fullName evidence="2">Obg domain-containing protein</fullName>
    </recommendedName>
</protein>